<evidence type="ECO:0000256" key="2">
    <source>
        <dbReference type="SAM" id="MobiDB-lite"/>
    </source>
</evidence>
<feature type="region of interest" description="Disordered" evidence="2">
    <location>
        <begin position="78"/>
        <end position="125"/>
    </location>
</feature>
<comment type="caution">
    <text evidence="4">The sequence shown here is derived from an EMBL/GenBank/DDBJ whole genome shotgun (WGS) entry which is preliminary data.</text>
</comment>
<reference evidence="4 5" key="1">
    <citation type="submission" date="2022-10" db="EMBL/GenBank/DDBJ databases">
        <title>Luteolibacter arcticus strain CCTCC AB 2014275, whole genome shotgun sequencing project.</title>
        <authorList>
            <person name="Zhao G."/>
            <person name="Shen L."/>
        </authorList>
    </citation>
    <scope>NUCLEOTIDE SEQUENCE [LARGE SCALE GENOMIC DNA]</scope>
    <source>
        <strain evidence="4 5">CCTCC AB 2014275</strain>
    </source>
</reference>
<evidence type="ECO:0000256" key="1">
    <source>
        <dbReference type="ARBA" id="ARBA00022884"/>
    </source>
</evidence>
<name>A0ABT3GJT1_9BACT</name>
<sequence>MIVLIRNIDRSITEEHVRRMLDQYGKVRTFDLVIDKATGQSKGFGFADMPSIDQAEAMIKGLNGTRLGSEKLRVKRAASSSLLGTHEPRPKTAEKKSFFAKKAAKKTAKKAARKFTGKRAPRREG</sequence>
<accession>A0ABT3GJT1</accession>
<evidence type="ECO:0000259" key="3">
    <source>
        <dbReference type="PROSITE" id="PS50102"/>
    </source>
</evidence>
<evidence type="ECO:0000313" key="4">
    <source>
        <dbReference type="EMBL" id="MCW1923783.1"/>
    </source>
</evidence>
<dbReference type="PANTHER" id="PTHR48025:SF1">
    <property type="entry name" value="RRM DOMAIN-CONTAINING PROTEIN"/>
    <property type="match status" value="1"/>
</dbReference>
<dbReference type="Proteomes" id="UP001320876">
    <property type="component" value="Unassembled WGS sequence"/>
</dbReference>
<dbReference type="InterPro" id="IPR035979">
    <property type="entry name" value="RBD_domain_sf"/>
</dbReference>
<dbReference type="EMBL" id="JAPDDT010000005">
    <property type="protein sequence ID" value="MCW1923783.1"/>
    <property type="molecule type" value="Genomic_DNA"/>
</dbReference>
<dbReference type="RefSeq" id="WP_264487891.1">
    <property type="nucleotide sequence ID" value="NZ_JAPDDT010000005.1"/>
</dbReference>
<organism evidence="4 5">
    <name type="scientific">Luteolibacter arcticus</name>
    <dbReference type="NCBI Taxonomy" id="1581411"/>
    <lineage>
        <taxon>Bacteria</taxon>
        <taxon>Pseudomonadati</taxon>
        <taxon>Verrucomicrobiota</taxon>
        <taxon>Verrucomicrobiia</taxon>
        <taxon>Verrucomicrobiales</taxon>
        <taxon>Verrucomicrobiaceae</taxon>
        <taxon>Luteolibacter</taxon>
    </lineage>
</organism>
<keyword evidence="1" id="KW-0694">RNA-binding</keyword>
<protein>
    <submittedName>
        <fullName evidence="4">RNA-binding protein</fullName>
    </submittedName>
</protein>
<dbReference type="SMART" id="SM00360">
    <property type="entry name" value="RRM"/>
    <property type="match status" value="1"/>
</dbReference>
<evidence type="ECO:0000313" key="5">
    <source>
        <dbReference type="Proteomes" id="UP001320876"/>
    </source>
</evidence>
<feature type="compositionally biased region" description="Basic and acidic residues" evidence="2">
    <location>
        <begin position="86"/>
        <end position="97"/>
    </location>
</feature>
<keyword evidence="5" id="KW-1185">Reference proteome</keyword>
<dbReference type="InterPro" id="IPR000504">
    <property type="entry name" value="RRM_dom"/>
</dbReference>
<dbReference type="PANTHER" id="PTHR48025">
    <property type="entry name" value="OS02G0815200 PROTEIN"/>
    <property type="match status" value="1"/>
</dbReference>
<dbReference type="Pfam" id="PF00076">
    <property type="entry name" value="RRM_1"/>
    <property type="match status" value="1"/>
</dbReference>
<feature type="compositionally biased region" description="Basic residues" evidence="2">
    <location>
        <begin position="98"/>
        <end position="125"/>
    </location>
</feature>
<proteinExistence type="predicted"/>
<dbReference type="PROSITE" id="PS50102">
    <property type="entry name" value="RRM"/>
    <property type="match status" value="1"/>
</dbReference>
<dbReference type="InterPro" id="IPR012677">
    <property type="entry name" value="Nucleotide-bd_a/b_plait_sf"/>
</dbReference>
<gene>
    <name evidence="4" type="ORF">OKA05_14545</name>
</gene>
<dbReference type="SUPFAM" id="SSF54928">
    <property type="entry name" value="RNA-binding domain, RBD"/>
    <property type="match status" value="1"/>
</dbReference>
<feature type="domain" description="RRM" evidence="3">
    <location>
        <begin position="1"/>
        <end position="79"/>
    </location>
</feature>
<dbReference type="InterPro" id="IPR050502">
    <property type="entry name" value="Euk_RNA-bind_prot"/>
</dbReference>
<dbReference type="Gene3D" id="3.30.70.330">
    <property type="match status" value="1"/>
</dbReference>